<dbReference type="AlphaFoldDB" id="A0AA88ATT2"/>
<proteinExistence type="predicted"/>
<name>A0AA88ATT2_FICCA</name>
<evidence type="ECO:0000313" key="1">
    <source>
        <dbReference type="EMBL" id="GMN47691.1"/>
    </source>
</evidence>
<organism evidence="1 2">
    <name type="scientific">Ficus carica</name>
    <name type="common">Common fig</name>
    <dbReference type="NCBI Taxonomy" id="3494"/>
    <lineage>
        <taxon>Eukaryota</taxon>
        <taxon>Viridiplantae</taxon>
        <taxon>Streptophyta</taxon>
        <taxon>Embryophyta</taxon>
        <taxon>Tracheophyta</taxon>
        <taxon>Spermatophyta</taxon>
        <taxon>Magnoliopsida</taxon>
        <taxon>eudicotyledons</taxon>
        <taxon>Gunneridae</taxon>
        <taxon>Pentapetalae</taxon>
        <taxon>rosids</taxon>
        <taxon>fabids</taxon>
        <taxon>Rosales</taxon>
        <taxon>Moraceae</taxon>
        <taxon>Ficeae</taxon>
        <taxon>Ficus</taxon>
    </lineage>
</organism>
<gene>
    <name evidence="1" type="ORF">TIFTF001_016871</name>
</gene>
<sequence length="84" mass="9501">MESIEVELTRGDSLSLLWVFVSARDSIMLRRVPNMQCHGRLKYMQKVVAAIVASGNRLKRKAVDLGVGVSRLSRRLSQKKLMIC</sequence>
<comment type="caution">
    <text evidence="1">The sequence shown here is derived from an EMBL/GenBank/DDBJ whole genome shotgun (WGS) entry which is preliminary data.</text>
</comment>
<dbReference type="Proteomes" id="UP001187192">
    <property type="component" value="Unassembled WGS sequence"/>
</dbReference>
<protein>
    <submittedName>
        <fullName evidence="1">Uncharacterized protein</fullName>
    </submittedName>
</protein>
<keyword evidence="2" id="KW-1185">Reference proteome</keyword>
<evidence type="ECO:0000313" key="2">
    <source>
        <dbReference type="Proteomes" id="UP001187192"/>
    </source>
</evidence>
<reference evidence="1" key="1">
    <citation type="submission" date="2023-07" db="EMBL/GenBank/DDBJ databases">
        <title>draft genome sequence of fig (Ficus carica).</title>
        <authorList>
            <person name="Takahashi T."/>
            <person name="Nishimura K."/>
        </authorList>
    </citation>
    <scope>NUCLEOTIDE SEQUENCE</scope>
</reference>
<accession>A0AA88ATT2</accession>
<dbReference type="EMBL" id="BTGU01000026">
    <property type="protein sequence ID" value="GMN47691.1"/>
    <property type="molecule type" value="Genomic_DNA"/>
</dbReference>